<dbReference type="NCBIfam" id="NF006825">
    <property type="entry name" value="PRK09347.1-2"/>
    <property type="match status" value="1"/>
</dbReference>
<dbReference type="EC" id="3.5.4.16" evidence="3"/>
<dbReference type="NCBIfam" id="NF006826">
    <property type="entry name" value="PRK09347.1-3"/>
    <property type="match status" value="1"/>
</dbReference>
<reference evidence="12" key="1">
    <citation type="journal article" date="2021" name="IMA Fungus">
        <title>Genomic characterization of three marine fungi, including Emericellopsis atlantica sp. nov. with signatures of a generalist lifestyle and marine biomass degradation.</title>
        <authorList>
            <person name="Hagestad O.C."/>
            <person name="Hou L."/>
            <person name="Andersen J.H."/>
            <person name="Hansen E.H."/>
            <person name="Altermark B."/>
            <person name="Li C."/>
            <person name="Kuhnert E."/>
            <person name="Cox R.J."/>
            <person name="Crous P.W."/>
            <person name="Spatafora J.W."/>
            <person name="Lail K."/>
            <person name="Amirebrahimi M."/>
            <person name="Lipzen A."/>
            <person name="Pangilinan J."/>
            <person name="Andreopoulos W."/>
            <person name="Hayes R.D."/>
            <person name="Ng V."/>
            <person name="Grigoriev I.V."/>
            <person name="Jackson S.A."/>
            <person name="Sutton T.D.S."/>
            <person name="Dobson A.D.W."/>
            <person name="Rama T."/>
        </authorList>
    </citation>
    <scope>NUCLEOTIDE SEQUENCE</scope>
    <source>
        <strain evidence="12">TS7</strain>
    </source>
</reference>
<proteinExistence type="inferred from homology"/>
<dbReference type="GO" id="GO:0008270">
    <property type="term" value="F:zinc ion binding"/>
    <property type="evidence" value="ECO:0007669"/>
    <property type="project" value="TreeGrafter"/>
</dbReference>
<comment type="similarity">
    <text evidence="2">Belongs to the GTP cyclohydrolase I family.</text>
</comment>
<dbReference type="NCBIfam" id="TIGR00063">
    <property type="entry name" value="folE"/>
    <property type="match status" value="1"/>
</dbReference>
<dbReference type="GO" id="GO:0046656">
    <property type="term" value="P:folic acid biosynthetic process"/>
    <property type="evidence" value="ECO:0007669"/>
    <property type="project" value="UniProtKB-KW"/>
</dbReference>
<evidence type="ECO:0000256" key="4">
    <source>
        <dbReference type="ARBA" id="ARBA00017272"/>
    </source>
</evidence>
<feature type="domain" description="GTP cyclohydrolase I" evidence="11">
    <location>
        <begin position="83"/>
        <end position="258"/>
    </location>
</feature>
<dbReference type="InterPro" id="IPR020602">
    <property type="entry name" value="GTP_CycHdrlase_I_dom"/>
</dbReference>
<name>A0A9P8CML2_9HYPO</name>
<comment type="function">
    <text evidence="10">GTP cyclohydrolase 1 is the first enzyme in the biosynthetic pathway leading to folic acid.</text>
</comment>
<dbReference type="HAMAP" id="MF_00223">
    <property type="entry name" value="FolE"/>
    <property type="match status" value="1"/>
</dbReference>
<evidence type="ECO:0000256" key="7">
    <source>
        <dbReference type="ARBA" id="ARBA00022909"/>
    </source>
</evidence>
<evidence type="ECO:0000256" key="9">
    <source>
        <dbReference type="ARBA" id="ARBA00030854"/>
    </source>
</evidence>
<gene>
    <name evidence="12" type="ORF">F5Z01DRAFT_639889</name>
</gene>
<dbReference type="Proteomes" id="UP000887229">
    <property type="component" value="Unassembled WGS sequence"/>
</dbReference>
<keyword evidence="7" id="KW-0289">Folate biosynthesis</keyword>
<dbReference type="EMBL" id="MU251273">
    <property type="protein sequence ID" value="KAG9250801.1"/>
    <property type="molecule type" value="Genomic_DNA"/>
</dbReference>
<dbReference type="SUPFAM" id="SSF55620">
    <property type="entry name" value="Tetrahydrobiopterin biosynthesis enzymes-like"/>
    <property type="match status" value="1"/>
</dbReference>
<evidence type="ECO:0000256" key="2">
    <source>
        <dbReference type="ARBA" id="ARBA00008085"/>
    </source>
</evidence>
<keyword evidence="6" id="KW-0378">Hydrolase</keyword>
<dbReference type="InterPro" id="IPR043134">
    <property type="entry name" value="GTP-CH-I_N"/>
</dbReference>
<dbReference type="InterPro" id="IPR043133">
    <property type="entry name" value="GTP-CH-I_C/QueF"/>
</dbReference>
<organism evidence="12 13">
    <name type="scientific">Emericellopsis atlantica</name>
    <dbReference type="NCBI Taxonomy" id="2614577"/>
    <lineage>
        <taxon>Eukaryota</taxon>
        <taxon>Fungi</taxon>
        <taxon>Dikarya</taxon>
        <taxon>Ascomycota</taxon>
        <taxon>Pezizomycotina</taxon>
        <taxon>Sordariomycetes</taxon>
        <taxon>Hypocreomycetidae</taxon>
        <taxon>Hypocreales</taxon>
        <taxon>Bionectriaceae</taxon>
        <taxon>Emericellopsis</taxon>
    </lineage>
</organism>
<dbReference type="PANTHER" id="PTHR11109:SF7">
    <property type="entry name" value="GTP CYCLOHYDROLASE 1"/>
    <property type="match status" value="1"/>
</dbReference>
<comment type="caution">
    <text evidence="12">The sequence shown here is derived from an EMBL/GenBank/DDBJ whole genome shotgun (WGS) entry which is preliminary data.</text>
</comment>
<evidence type="ECO:0000256" key="3">
    <source>
        <dbReference type="ARBA" id="ARBA00012715"/>
    </source>
</evidence>
<dbReference type="GO" id="GO:0006729">
    <property type="term" value="P:tetrahydrobiopterin biosynthetic process"/>
    <property type="evidence" value="ECO:0007669"/>
    <property type="project" value="TreeGrafter"/>
</dbReference>
<accession>A0A9P8CML2</accession>
<dbReference type="PANTHER" id="PTHR11109">
    <property type="entry name" value="GTP CYCLOHYDROLASE I"/>
    <property type="match status" value="1"/>
</dbReference>
<keyword evidence="8" id="KW-0342">GTP-binding</keyword>
<evidence type="ECO:0000259" key="11">
    <source>
        <dbReference type="Pfam" id="PF01227"/>
    </source>
</evidence>
<dbReference type="Pfam" id="PF01227">
    <property type="entry name" value="GTP_cyclohydroI"/>
    <property type="match status" value="1"/>
</dbReference>
<evidence type="ECO:0000256" key="6">
    <source>
        <dbReference type="ARBA" id="ARBA00022801"/>
    </source>
</evidence>
<evidence type="ECO:0000256" key="8">
    <source>
        <dbReference type="ARBA" id="ARBA00023134"/>
    </source>
</evidence>
<dbReference type="GO" id="GO:0005737">
    <property type="term" value="C:cytoplasm"/>
    <property type="evidence" value="ECO:0007669"/>
    <property type="project" value="TreeGrafter"/>
</dbReference>
<dbReference type="OrthoDB" id="4966at2759"/>
<comment type="pathway">
    <text evidence="1">Cofactor biosynthesis; 7,8-dihydroneopterin triphosphate biosynthesis; 7,8-dihydroneopterin triphosphate from GTP: step 1/1.</text>
</comment>
<dbReference type="InterPro" id="IPR001474">
    <property type="entry name" value="GTP_CycHdrlase_I"/>
</dbReference>
<keyword evidence="13" id="KW-1185">Reference proteome</keyword>
<dbReference type="Gene3D" id="1.10.286.10">
    <property type="match status" value="1"/>
</dbReference>
<evidence type="ECO:0000313" key="13">
    <source>
        <dbReference type="Proteomes" id="UP000887229"/>
    </source>
</evidence>
<keyword evidence="5" id="KW-0547">Nucleotide-binding</keyword>
<dbReference type="AlphaFoldDB" id="A0A9P8CML2"/>
<dbReference type="GO" id="GO:0003934">
    <property type="term" value="F:GTP cyclohydrolase I activity"/>
    <property type="evidence" value="ECO:0007669"/>
    <property type="project" value="UniProtKB-EC"/>
</dbReference>
<evidence type="ECO:0000313" key="12">
    <source>
        <dbReference type="EMBL" id="KAG9250801.1"/>
    </source>
</evidence>
<dbReference type="RefSeq" id="XP_046114725.1">
    <property type="nucleotide sequence ID" value="XM_046262473.1"/>
</dbReference>
<dbReference type="PROSITE" id="PS00859">
    <property type="entry name" value="GTP_CYCLOHYDROL_1_1"/>
    <property type="match status" value="1"/>
</dbReference>
<dbReference type="InterPro" id="IPR018234">
    <property type="entry name" value="GTP_CycHdrlase_I_CS"/>
</dbReference>
<evidence type="ECO:0000256" key="1">
    <source>
        <dbReference type="ARBA" id="ARBA00005080"/>
    </source>
</evidence>
<dbReference type="GO" id="GO:0005525">
    <property type="term" value="F:GTP binding"/>
    <property type="evidence" value="ECO:0007669"/>
    <property type="project" value="UniProtKB-KW"/>
</dbReference>
<sequence>MACPLTRELDVAGLSTTCNAIEDSTLASAPAGSQNRLGERAGSLEDISSSMAANTNGEVQRLGNYIPQAEEPVSGGTRLEKMSRAVKTLIECLGEDPSREGLRKTPQRYAEALLSCTRGYHVDPHGIMNNALLMEEYSGMVVVRDIQVYSLCEHHLLPFTGKIHIGYVSSGVVIGLSKLARIAELFFRRLQVQGRLTKQIADAIMDIVKPQGVAVVIAASHLCMAMRGVQETNAMTVTSSFMGCFEQDVSIRNEFRSSVGL</sequence>
<dbReference type="GO" id="GO:0046654">
    <property type="term" value="P:tetrahydrofolate biosynthetic process"/>
    <property type="evidence" value="ECO:0007669"/>
    <property type="project" value="InterPro"/>
</dbReference>
<protein>
    <recommendedName>
        <fullName evidence="4">GTP cyclohydrolase 1</fullName>
        <ecNumber evidence="3">3.5.4.16</ecNumber>
    </recommendedName>
    <alternativeName>
        <fullName evidence="9">GTP cyclohydrolase I</fullName>
    </alternativeName>
</protein>
<evidence type="ECO:0000256" key="10">
    <source>
        <dbReference type="ARBA" id="ARBA00055676"/>
    </source>
</evidence>
<dbReference type="Gene3D" id="3.30.1130.10">
    <property type="match status" value="1"/>
</dbReference>
<dbReference type="FunFam" id="3.30.1130.10:FF:000012">
    <property type="entry name" value="GTP cyclohydrolase 1"/>
    <property type="match status" value="1"/>
</dbReference>
<evidence type="ECO:0000256" key="5">
    <source>
        <dbReference type="ARBA" id="ARBA00022741"/>
    </source>
</evidence>
<dbReference type="GeneID" id="70293376"/>